<evidence type="ECO:0008006" key="4">
    <source>
        <dbReference type="Google" id="ProtNLM"/>
    </source>
</evidence>
<dbReference type="EMBL" id="JAKCXM010000258">
    <property type="protein sequence ID" value="KAJ0397298.1"/>
    <property type="molecule type" value="Genomic_DNA"/>
</dbReference>
<proteinExistence type="predicted"/>
<sequence>MSVADLRRHPLVSRARLDALIAEIRRRVASWSERPDPSYYVDMTRRLGETWCRLCHGMARASLTAVMGAVAAPVTAMVATLLLPIVPIHAPGGVASTLHRVSITLLRPDALTAGAAFGATVGALQFGATVDCECEPWAKGCSHNATLGLGPLPDAPLNGVVPF</sequence>
<keyword evidence="1" id="KW-1133">Transmembrane helix</keyword>
<gene>
    <name evidence="2" type="ORF">P43SY_004017</name>
</gene>
<feature type="transmembrane region" description="Helical" evidence="1">
    <location>
        <begin position="63"/>
        <end position="86"/>
    </location>
</feature>
<comment type="caution">
    <text evidence="2">The sequence shown here is derived from an EMBL/GenBank/DDBJ whole genome shotgun (WGS) entry which is preliminary data.</text>
</comment>
<reference evidence="2" key="1">
    <citation type="submission" date="2021-12" db="EMBL/GenBank/DDBJ databases">
        <title>Prjna785345.</title>
        <authorList>
            <person name="Rujirawat T."/>
            <person name="Krajaejun T."/>
        </authorList>
    </citation>
    <scope>NUCLEOTIDE SEQUENCE</scope>
    <source>
        <strain evidence="2">Pi057C3</strain>
    </source>
</reference>
<keyword evidence="1" id="KW-0812">Transmembrane</keyword>
<evidence type="ECO:0000313" key="3">
    <source>
        <dbReference type="Proteomes" id="UP001209570"/>
    </source>
</evidence>
<evidence type="ECO:0000256" key="1">
    <source>
        <dbReference type="SAM" id="Phobius"/>
    </source>
</evidence>
<protein>
    <recommendedName>
        <fullName evidence="4">Transmembrane protein</fullName>
    </recommendedName>
</protein>
<organism evidence="2 3">
    <name type="scientific">Pythium insidiosum</name>
    <name type="common">Pythiosis disease agent</name>
    <dbReference type="NCBI Taxonomy" id="114742"/>
    <lineage>
        <taxon>Eukaryota</taxon>
        <taxon>Sar</taxon>
        <taxon>Stramenopiles</taxon>
        <taxon>Oomycota</taxon>
        <taxon>Peronosporomycetes</taxon>
        <taxon>Pythiales</taxon>
        <taxon>Pythiaceae</taxon>
        <taxon>Pythium</taxon>
    </lineage>
</organism>
<dbReference type="Proteomes" id="UP001209570">
    <property type="component" value="Unassembled WGS sequence"/>
</dbReference>
<accession>A0AAD5Q4N3</accession>
<keyword evidence="1" id="KW-0472">Membrane</keyword>
<dbReference type="AlphaFoldDB" id="A0AAD5Q4N3"/>
<evidence type="ECO:0000313" key="2">
    <source>
        <dbReference type="EMBL" id="KAJ0397298.1"/>
    </source>
</evidence>
<name>A0AAD5Q4N3_PYTIN</name>
<keyword evidence="3" id="KW-1185">Reference proteome</keyword>